<comment type="caution">
    <text evidence="2">The sequence shown here is derived from an EMBL/GenBank/DDBJ whole genome shotgun (WGS) entry which is preliminary data.</text>
</comment>
<name>A0A3S5CK68_9PLAT</name>
<dbReference type="Proteomes" id="UP000784294">
    <property type="component" value="Unassembled WGS sequence"/>
</dbReference>
<evidence type="ECO:0000313" key="2">
    <source>
        <dbReference type="EMBL" id="VEL15072.1"/>
    </source>
</evidence>
<protein>
    <submittedName>
        <fullName evidence="2">Uncharacterized protein</fullName>
    </submittedName>
</protein>
<reference evidence="2" key="1">
    <citation type="submission" date="2018-11" db="EMBL/GenBank/DDBJ databases">
        <authorList>
            <consortium name="Pathogen Informatics"/>
        </authorList>
    </citation>
    <scope>NUCLEOTIDE SEQUENCE</scope>
</reference>
<gene>
    <name evidence="2" type="ORF">PXEA_LOCUS8512</name>
</gene>
<evidence type="ECO:0000313" key="3">
    <source>
        <dbReference type="Proteomes" id="UP000784294"/>
    </source>
</evidence>
<evidence type="ECO:0000256" key="1">
    <source>
        <dbReference type="SAM" id="MobiDB-lite"/>
    </source>
</evidence>
<dbReference type="AlphaFoldDB" id="A0A3S5CK68"/>
<dbReference type="EMBL" id="CAAALY010023334">
    <property type="protein sequence ID" value="VEL15072.1"/>
    <property type="molecule type" value="Genomic_DNA"/>
</dbReference>
<accession>A0A3S5CK68</accession>
<keyword evidence="3" id="KW-1185">Reference proteome</keyword>
<proteinExistence type="predicted"/>
<feature type="region of interest" description="Disordered" evidence="1">
    <location>
        <begin position="1"/>
        <end position="35"/>
    </location>
</feature>
<feature type="region of interest" description="Disordered" evidence="1">
    <location>
        <begin position="179"/>
        <end position="198"/>
    </location>
</feature>
<organism evidence="2 3">
    <name type="scientific">Protopolystoma xenopodis</name>
    <dbReference type="NCBI Taxonomy" id="117903"/>
    <lineage>
        <taxon>Eukaryota</taxon>
        <taxon>Metazoa</taxon>
        <taxon>Spiralia</taxon>
        <taxon>Lophotrochozoa</taxon>
        <taxon>Platyhelminthes</taxon>
        <taxon>Monogenea</taxon>
        <taxon>Polyopisthocotylea</taxon>
        <taxon>Polystomatidea</taxon>
        <taxon>Polystomatidae</taxon>
        <taxon>Protopolystoma</taxon>
    </lineage>
</organism>
<feature type="compositionally biased region" description="Polar residues" evidence="1">
    <location>
        <begin position="1"/>
        <end position="19"/>
    </location>
</feature>
<sequence>MRPQNPTSRPRSPTDSFVSTHHFPRRDGGGPQKQSPCHFRCGHVGENARCHSSLGVRITGLHKPSNFSVVQSPADSNCRHDDSQIYGLSVDSEGNEAQRHTRDCDICNHACMRPEGSLEYETRFGHTKLGTNGSGGFTSISLDLPSQVCSLPVGSDDETTSALLPGFRASDKGKPSDFITDWTMGSRENTRSPGATGGLSASLSTYWSSRLNCSPSKVTKSTLPGRLSPIPRDRARFQVTRSLYLSSLSTRYE</sequence>